<evidence type="ECO:0000259" key="9">
    <source>
        <dbReference type="PROSITE" id="PS50109"/>
    </source>
</evidence>
<dbReference type="GO" id="GO:0000160">
    <property type="term" value="P:phosphorelay signal transduction system"/>
    <property type="evidence" value="ECO:0007669"/>
    <property type="project" value="UniProtKB-KW"/>
</dbReference>
<dbReference type="InterPro" id="IPR005467">
    <property type="entry name" value="His_kinase_dom"/>
</dbReference>
<evidence type="ECO:0000256" key="2">
    <source>
        <dbReference type="ARBA" id="ARBA00012438"/>
    </source>
</evidence>
<evidence type="ECO:0000256" key="4">
    <source>
        <dbReference type="ARBA" id="ARBA00022679"/>
    </source>
</evidence>
<keyword evidence="7" id="KW-1133">Transmembrane helix</keyword>
<comment type="catalytic activity">
    <reaction evidence="1">
        <text>ATP + protein L-histidine = ADP + protein N-phospho-L-histidine.</text>
        <dbReference type="EC" id="2.7.13.3"/>
    </reaction>
</comment>
<dbReference type="SMART" id="SM00387">
    <property type="entry name" value="HATPase_c"/>
    <property type="match status" value="1"/>
</dbReference>
<keyword evidence="4" id="KW-0808">Transferase</keyword>
<evidence type="ECO:0000256" key="3">
    <source>
        <dbReference type="ARBA" id="ARBA00022553"/>
    </source>
</evidence>
<protein>
    <recommendedName>
        <fullName evidence="2">histidine kinase</fullName>
        <ecNumber evidence="2">2.7.13.3</ecNumber>
    </recommendedName>
</protein>
<dbReference type="EC" id="2.7.13.3" evidence="2"/>
<dbReference type="PANTHER" id="PTHR45436:SF5">
    <property type="entry name" value="SENSOR HISTIDINE KINASE TRCS"/>
    <property type="match status" value="1"/>
</dbReference>
<evidence type="ECO:0000313" key="10">
    <source>
        <dbReference type="EMBL" id="ATL91148.1"/>
    </source>
</evidence>
<evidence type="ECO:0000256" key="7">
    <source>
        <dbReference type="ARBA" id="ARBA00022989"/>
    </source>
</evidence>
<keyword evidence="7" id="KW-0472">Membrane</keyword>
<dbReference type="CDD" id="cd00075">
    <property type="entry name" value="HATPase"/>
    <property type="match status" value="1"/>
</dbReference>
<evidence type="ECO:0000313" key="11">
    <source>
        <dbReference type="Proteomes" id="UP000223709"/>
    </source>
</evidence>
<dbReference type="InterPro" id="IPR036890">
    <property type="entry name" value="HATPase_C_sf"/>
</dbReference>
<dbReference type="Gene3D" id="3.30.565.10">
    <property type="entry name" value="Histidine kinase-like ATPase, C-terminal domain"/>
    <property type="match status" value="1"/>
</dbReference>
<evidence type="ECO:0000256" key="5">
    <source>
        <dbReference type="ARBA" id="ARBA00022692"/>
    </source>
</evidence>
<dbReference type="InterPro" id="IPR050428">
    <property type="entry name" value="TCS_sensor_his_kinase"/>
</dbReference>
<reference evidence="10 11" key="1">
    <citation type="submission" date="2017-10" db="EMBL/GenBank/DDBJ databases">
        <title>Complete Genome Sequence of Faecalibacterium prausnitzii isolated from the gut of healthy adult Indian.</title>
        <authorList>
            <person name="Bag S."/>
            <person name="Ghosh T.S."/>
            <person name="Das B."/>
        </authorList>
    </citation>
    <scope>NUCLEOTIDE SEQUENCE [LARGE SCALE GENOMIC DNA]</scope>
    <source>
        <strain evidence="10 11">Indica</strain>
    </source>
</reference>
<dbReference type="PROSITE" id="PS50109">
    <property type="entry name" value="HIS_KIN"/>
    <property type="match status" value="1"/>
</dbReference>
<gene>
    <name evidence="10" type="ORF">CRH10_13045</name>
</gene>
<name>A0A291TDI6_9FIRM</name>
<evidence type="ECO:0000256" key="8">
    <source>
        <dbReference type="ARBA" id="ARBA00023012"/>
    </source>
</evidence>
<dbReference type="SUPFAM" id="SSF55874">
    <property type="entry name" value="ATPase domain of HSP90 chaperone/DNA topoisomerase II/histidine kinase"/>
    <property type="match status" value="1"/>
</dbReference>
<evidence type="ECO:0000256" key="6">
    <source>
        <dbReference type="ARBA" id="ARBA00022777"/>
    </source>
</evidence>
<keyword evidence="6" id="KW-0418">Kinase</keyword>
<keyword evidence="3" id="KW-0597">Phosphoprotein</keyword>
<organism evidence="10 11">
    <name type="scientific">Faecalibacterium prausnitzii</name>
    <dbReference type="NCBI Taxonomy" id="853"/>
    <lineage>
        <taxon>Bacteria</taxon>
        <taxon>Bacillati</taxon>
        <taxon>Bacillota</taxon>
        <taxon>Clostridia</taxon>
        <taxon>Eubacteriales</taxon>
        <taxon>Oscillospiraceae</taxon>
        <taxon>Faecalibacterium</taxon>
    </lineage>
</organism>
<accession>A0A291TDI6</accession>
<dbReference type="Pfam" id="PF02518">
    <property type="entry name" value="HATPase_c"/>
    <property type="match status" value="1"/>
</dbReference>
<dbReference type="PANTHER" id="PTHR45436">
    <property type="entry name" value="SENSOR HISTIDINE KINASE YKOH"/>
    <property type="match status" value="1"/>
</dbReference>
<dbReference type="Proteomes" id="UP000223709">
    <property type="component" value="Chromosome"/>
</dbReference>
<feature type="domain" description="Histidine kinase" evidence="9">
    <location>
        <begin position="26"/>
        <end position="233"/>
    </location>
</feature>
<keyword evidence="8" id="KW-0902">Two-component regulatory system</keyword>
<dbReference type="GO" id="GO:0004673">
    <property type="term" value="F:protein histidine kinase activity"/>
    <property type="evidence" value="ECO:0007669"/>
    <property type="project" value="UniProtKB-EC"/>
</dbReference>
<keyword evidence="5" id="KW-0812">Transmembrane</keyword>
<dbReference type="EMBL" id="CP023819">
    <property type="protein sequence ID" value="ATL91148.1"/>
    <property type="molecule type" value="Genomic_DNA"/>
</dbReference>
<dbReference type="InterPro" id="IPR003594">
    <property type="entry name" value="HATPase_dom"/>
</dbReference>
<evidence type="ECO:0000256" key="1">
    <source>
        <dbReference type="ARBA" id="ARBA00000085"/>
    </source>
</evidence>
<dbReference type="AlphaFoldDB" id="A0A291TDI6"/>
<sequence length="273" mass="31126">MRKKRENGMAKESGMGDFPRKQFESVLLHSLRIMDQNREYLQMHLARTGDERTRQALEDMGQESIRLERTLREMMGLLEVEMNDKPPMKPVDLCWILMEAAQMAPEIEKQLGIRLTVDHSPFRRCYVKADAQEAEQLLFHLLSNALRAVSPGGQIKIRLTRDDEDLYLIVEDDGCGLPTGENWMENRRRFLGGVQAGLLLCRRYCAHMGWVLSLTPRGAGSGTRAEVRIPLAGTMFPIEGSVELHTIHPALTTADGLRWQILRELALLSDKME</sequence>
<proteinExistence type="predicted"/>